<accession>A0AAV9GLD6</accession>
<feature type="chain" id="PRO_5043945107" description="Secreted protein" evidence="1">
    <location>
        <begin position="21"/>
        <end position="188"/>
    </location>
</feature>
<dbReference type="PANTHER" id="PTHR35605">
    <property type="entry name" value="ECP2 EFFECTOR PROTEIN DOMAIN-CONTAINING PROTEIN-RELATED"/>
    <property type="match status" value="1"/>
</dbReference>
<reference evidence="2" key="1">
    <citation type="journal article" date="2023" name="Mol. Phylogenet. Evol.">
        <title>Genome-scale phylogeny and comparative genomics of the fungal order Sordariales.</title>
        <authorList>
            <person name="Hensen N."/>
            <person name="Bonometti L."/>
            <person name="Westerberg I."/>
            <person name="Brannstrom I.O."/>
            <person name="Guillou S."/>
            <person name="Cros-Aarteil S."/>
            <person name="Calhoun S."/>
            <person name="Haridas S."/>
            <person name="Kuo A."/>
            <person name="Mondo S."/>
            <person name="Pangilinan J."/>
            <person name="Riley R."/>
            <person name="LaButti K."/>
            <person name="Andreopoulos B."/>
            <person name="Lipzen A."/>
            <person name="Chen C."/>
            <person name="Yan M."/>
            <person name="Daum C."/>
            <person name="Ng V."/>
            <person name="Clum A."/>
            <person name="Steindorff A."/>
            <person name="Ohm R.A."/>
            <person name="Martin F."/>
            <person name="Silar P."/>
            <person name="Natvig D.O."/>
            <person name="Lalanne C."/>
            <person name="Gautier V."/>
            <person name="Ament-Velasquez S.L."/>
            <person name="Kruys A."/>
            <person name="Hutchinson M.I."/>
            <person name="Powell A.J."/>
            <person name="Barry K."/>
            <person name="Miller A.N."/>
            <person name="Grigoriev I.V."/>
            <person name="Debuchy R."/>
            <person name="Gladieux P."/>
            <person name="Hiltunen Thoren M."/>
            <person name="Johannesson H."/>
        </authorList>
    </citation>
    <scope>NUCLEOTIDE SEQUENCE</scope>
    <source>
        <strain evidence="2">PSN243</strain>
    </source>
</reference>
<keyword evidence="1" id="KW-0732">Signal</keyword>
<dbReference type="Proteomes" id="UP001321760">
    <property type="component" value="Unassembled WGS sequence"/>
</dbReference>
<keyword evidence="3" id="KW-1185">Reference proteome</keyword>
<comment type="caution">
    <text evidence="2">The sequence shown here is derived from an EMBL/GenBank/DDBJ whole genome shotgun (WGS) entry which is preliminary data.</text>
</comment>
<dbReference type="PANTHER" id="PTHR35605:SF1">
    <property type="entry name" value="ECP2 EFFECTOR PROTEIN DOMAIN-CONTAINING PROTEIN-RELATED"/>
    <property type="match status" value="1"/>
</dbReference>
<reference evidence="2" key="2">
    <citation type="submission" date="2023-05" db="EMBL/GenBank/DDBJ databases">
        <authorList>
            <consortium name="Lawrence Berkeley National Laboratory"/>
            <person name="Steindorff A."/>
            <person name="Hensen N."/>
            <person name="Bonometti L."/>
            <person name="Westerberg I."/>
            <person name="Brannstrom I.O."/>
            <person name="Guillou S."/>
            <person name="Cros-Aarteil S."/>
            <person name="Calhoun S."/>
            <person name="Haridas S."/>
            <person name="Kuo A."/>
            <person name="Mondo S."/>
            <person name="Pangilinan J."/>
            <person name="Riley R."/>
            <person name="Labutti K."/>
            <person name="Andreopoulos B."/>
            <person name="Lipzen A."/>
            <person name="Chen C."/>
            <person name="Yanf M."/>
            <person name="Daum C."/>
            <person name="Ng V."/>
            <person name="Clum A."/>
            <person name="Ohm R."/>
            <person name="Martin F."/>
            <person name="Silar P."/>
            <person name="Natvig D."/>
            <person name="Lalanne C."/>
            <person name="Gautier V."/>
            <person name="Ament-Velasquez S.L."/>
            <person name="Kruys A."/>
            <person name="Hutchinson M.I."/>
            <person name="Powell A.J."/>
            <person name="Barry K."/>
            <person name="Miller A.N."/>
            <person name="Grigoriev I.V."/>
            <person name="Debuchy R."/>
            <person name="Gladieux P."/>
            <person name="Thoren M.H."/>
            <person name="Johannesson H."/>
        </authorList>
    </citation>
    <scope>NUCLEOTIDE SEQUENCE</scope>
    <source>
        <strain evidence="2">PSN243</strain>
    </source>
</reference>
<evidence type="ECO:0008006" key="4">
    <source>
        <dbReference type="Google" id="ProtNLM"/>
    </source>
</evidence>
<organism evidence="2 3">
    <name type="scientific">Podospora aff. communis PSN243</name>
    <dbReference type="NCBI Taxonomy" id="3040156"/>
    <lineage>
        <taxon>Eukaryota</taxon>
        <taxon>Fungi</taxon>
        <taxon>Dikarya</taxon>
        <taxon>Ascomycota</taxon>
        <taxon>Pezizomycotina</taxon>
        <taxon>Sordariomycetes</taxon>
        <taxon>Sordariomycetidae</taxon>
        <taxon>Sordariales</taxon>
        <taxon>Podosporaceae</taxon>
        <taxon>Podospora</taxon>
    </lineage>
</organism>
<sequence>MQLSTLLLTLSAGLPSVVLAADTGIPGYTIVPISWSIEVSPGKVKVVAQAKGLNPDFKLRPVPAGPPPAPPAMRLTRREVKFCNNFGKASVAAIRDGVSYLRGVPGIPTNGPGPGACGRVSCSYNSAIYWCNDNNFAKSVTWDGIANSAYRITEVCPHTKRGSYPYPQVSGQNFELSKWNTLVKEEPC</sequence>
<gene>
    <name evidence="2" type="ORF">QBC34DRAFT_380525</name>
</gene>
<name>A0AAV9GLD6_9PEZI</name>
<dbReference type="EMBL" id="MU865939">
    <property type="protein sequence ID" value="KAK4449043.1"/>
    <property type="molecule type" value="Genomic_DNA"/>
</dbReference>
<evidence type="ECO:0000313" key="3">
    <source>
        <dbReference type="Proteomes" id="UP001321760"/>
    </source>
</evidence>
<evidence type="ECO:0000256" key="1">
    <source>
        <dbReference type="SAM" id="SignalP"/>
    </source>
</evidence>
<feature type="signal peptide" evidence="1">
    <location>
        <begin position="1"/>
        <end position="20"/>
    </location>
</feature>
<evidence type="ECO:0000313" key="2">
    <source>
        <dbReference type="EMBL" id="KAK4449043.1"/>
    </source>
</evidence>
<proteinExistence type="predicted"/>
<protein>
    <recommendedName>
        <fullName evidence="4">Secreted protein</fullName>
    </recommendedName>
</protein>
<dbReference type="AlphaFoldDB" id="A0AAV9GLD6"/>